<reference evidence="3" key="3">
    <citation type="journal article" date="2004" name="J. Biol. Chem.">
        <title>SRP-2 is a cross-class inhibitor that participates in postembryonic development of the nematode Caenorhabditis elegans: initial characterization of the clade L serpins.</title>
        <authorList>
            <person name="Pak S.C."/>
            <person name="Kumar V."/>
            <person name="Tsu C."/>
            <person name="Luke C.J."/>
            <person name="Askew Y.S."/>
            <person name="Askew D.J."/>
            <person name="Mills D.R."/>
            <person name="Bromme D."/>
            <person name="Silverman G.A."/>
        </authorList>
    </citation>
    <scope>NUCLEOTIDE SEQUENCE</scope>
</reference>
<dbReference type="PANTHER" id="PTHR11461">
    <property type="entry name" value="SERINE PROTEASE INHIBITOR, SERPIN"/>
    <property type="match status" value="1"/>
</dbReference>
<dbReference type="Gene3D" id="2.30.39.10">
    <property type="entry name" value="Alpha-1-antitrypsin, domain 1"/>
    <property type="match status" value="1"/>
</dbReference>
<dbReference type="Reactome" id="R-CEL-5694530">
    <property type="pathway name" value="Cargo concentration in the ER"/>
</dbReference>
<protein>
    <submittedName>
        <fullName evidence="3">Serine or cysteine protease inhibitor</fullName>
    </submittedName>
    <submittedName>
        <fullName evidence="4">Serpin domain-containing protein</fullName>
    </submittedName>
</protein>
<dbReference type="Reactome" id="R-CEL-8939242">
    <property type="pathway name" value="RUNX1 regulates transcription of genes involved in differentiation of keratinocytes"/>
</dbReference>
<dbReference type="Reactome" id="R-CEL-418594">
    <property type="pathway name" value="G alpha (i) signalling events"/>
</dbReference>
<feature type="domain" description="Serpin" evidence="2">
    <location>
        <begin position="22"/>
        <end position="372"/>
    </location>
</feature>
<dbReference type="CDD" id="cd19581">
    <property type="entry name" value="serpinL_nematode"/>
    <property type="match status" value="1"/>
</dbReference>
<dbReference type="AlphaFoldDB" id="G5EFH4"/>
<dbReference type="Reactome" id="R-CEL-381426">
    <property type="pathway name" value="Regulation of Insulin-like Growth Factor (IGF) transport and uptake by Insulin-like Growth Factor Binding Proteins (IGFBPs)"/>
</dbReference>
<dbReference type="Reactome" id="R-CEL-2022377">
    <property type="pathway name" value="Metabolism of Angiotensinogen to Angiotensins"/>
</dbReference>
<keyword evidence="3" id="KW-0646">Protease inhibitor</keyword>
<dbReference type="InterPro" id="IPR023795">
    <property type="entry name" value="Serpin_CS"/>
</dbReference>
<sequence length="375" mass="41696">MSDSSSDEKMGLLLHSETDFGLSLLRQQNLTESFVFSPLSIALALSLVHVAAKGETRDEIRKALLNGATDEELEQHFSNISAGLLVAEKGTEVNVANHIFSRKTFTIKKLYLNDVKKLYNAGASQLNFEDQEASAEAINNFVSENTKGHIKKIINPDSISEELVAVLTNAFYFKANWQTKFKKESTYKREFFSSENSKRETEFLHSRNSNRKYSENGQFQVLSLPYKDTSFALSIFLPKTRFGLSEALQNLDSVTIQQLMSNTSNTLVNIAMPKWKIETALGLNRALMAVGIEKAFTDSADLSNFADGIYISQAAHKALIEVDEDGTVAAAATTISFSLTSVFIPAEEPIEFTADHPFLFILSKDNHPLFIGIHN</sequence>
<dbReference type="Bgee" id="WBGene00005647">
    <property type="expression patterns" value="Expressed in adult organism and 3 other cell types or tissues"/>
</dbReference>
<keyword evidence="7" id="KW-1267">Proteomics identification</keyword>
<keyword evidence="5" id="KW-1185">Reference proteome</keyword>
<dbReference type="FunCoup" id="G5EFH4">
    <property type="interactions" value="243"/>
</dbReference>
<dbReference type="HOGENOM" id="CLU_023330_0_3_1"/>
<dbReference type="RefSeq" id="NP_504890.1">
    <property type="nucleotide sequence ID" value="NM_072489.7"/>
</dbReference>
<dbReference type="Reactome" id="R-CEL-9757110">
    <property type="pathway name" value="Prednisone ADME"/>
</dbReference>
<dbReference type="STRING" id="6239.C03G6.19.1"/>
<evidence type="ECO:0000313" key="5">
    <source>
        <dbReference type="Proteomes" id="UP000001940"/>
    </source>
</evidence>
<organism evidence="4 5">
    <name type="scientific">Caenorhabditis elegans</name>
    <dbReference type="NCBI Taxonomy" id="6239"/>
    <lineage>
        <taxon>Eukaryota</taxon>
        <taxon>Metazoa</taxon>
        <taxon>Ecdysozoa</taxon>
        <taxon>Nematoda</taxon>
        <taxon>Chromadorea</taxon>
        <taxon>Rhabditida</taxon>
        <taxon>Rhabditina</taxon>
        <taxon>Rhabditomorpha</taxon>
        <taxon>Rhabditoidea</taxon>
        <taxon>Rhabditidae</taxon>
        <taxon>Peloderinae</taxon>
        <taxon>Caenorhabditis</taxon>
    </lineage>
</organism>
<evidence type="ECO:0000259" key="2">
    <source>
        <dbReference type="SMART" id="SM00093"/>
    </source>
</evidence>
<evidence type="ECO:0000313" key="4">
    <source>
        <dbReference type="EMBL" id="CCD62703.1"/>
    </source>
</evidence>
<dbReference type="Reactome" id="R-CEL-140875">
    <property type="pathway name" value="Common Pathway of Fibrin Clot Formation"/>
</dbReference>
<dbReference type="KEGG" id="cel:CELE_C03G6.19"/>
<evidence type="ECO:0000256" key="1">
    <source>
        <dbReference type="RuleBase" id="RU000411"/>
    </source>
</evidence>
<dbReference type="MEROPS" id="I04.081"/>
<dbReference type="Gene3D" id="3.30.497.10">
    <property type="entry name" value="Antithrombin, subunit I, domain 2"/>
    <property type="match status" value="1"/>
</dbReference>
<dbReference type="Reactome" id="R-CEL-194002">
    <property type="pathway name" value="Glucocorticoid biosynthesis"/>
</dbReference>
<dbReference type="InterPro" id="IPR042185">
    <property type="entry name" value="Serpin_sf_2"/>
</dbReference>
<reference evidence="4 5" key="1">
    <citation type="journal article" date="1998" name="Science">
        <title>Genome sequence of the nematode C. elegans: a platform for investigating biology.</title>
        <authorList>
            <consortium name="The C. elegans sequencing consortium"/>
            <person name="Sulson J.E."/>
            <person name="Waterston R."/>
        </authorList>
    </citation>
    <scope>NUCLEOTIDE SEQUENCE [LARGE SCALE GENOMIC DNA]</scope>
    <source>
        <strain evidence="4 5">Bristol N2</strain>
    </source>
</reference>
<reference evidence="4" key="2">
    <citation type="submission" date="2003-03" db="EMBL/GenBank/DDBJ databases">
        <authorList>
            <person name="Sulson J.E."/>
            <person name="Waterston R."/>
        </authorList>
    </citation>
    <scope>NUCLEOTIDE SEQUENCE</scope>
    <source>
        <strain evidence="4">Bristol N2</strain>
    </source>
</reference>
<dbReference type="OMA" id="MNAFRTH"/>
<dbReference type="PANTHER" id="PTHR11461:SF299">
    <property type="entry name" value="SERINE OR CYSTEINE PROTEASE INHIBITOR-RELATED"/>
    <property type="match status" value="1"/>
</dbReference>
<evidence type="ECO:0000313" key="6">
    <source>
        <dbReference type="WormBase" id="C03G6.19"/>
    </source>
</evidence>
<dbReference type="PIR" id="T25504">
    <property type="entry name" value="T25504"/>
</dbReference>
<reference evidence="4" key="4">
    <citation type="submission" date="2024-10" db="EMBL/GenBank/DDBJ databases">
        <authorList>
            <consortium name="WormBase Consortium"/>
            <person name="WormBase"/>
        </authorList>
    </citation>
    <scope>NUCLEOTIDE SEQUENCE</scope>
    <source>
        <strain evidence="4">Bristol N2</strain>
    </source>
</reference>
<dbReference type="SMART" id="SM00093">
    <property type="entry name" value="SERPIN"/>
    <property type="match status" value="1"/>
</dbReference>
<dbReference type="PeptideAtlas" id="G5EFH4"/>
<dbReference type="Pfam" id="PF00079">
    <property type="entry name" value="Serpin"/>
    <property type="match status" value="1"/>
</dbReference>
<comment type="similarity">
    <text evidence="1">Belongs to the serpin family.</text>
</comment>
<dbReference type="Proteomes" id="UP000001940">
    <property type="component" value="Chromosome V"/>
</dbReference>
<dbReference type="eggNOG" id="KOG2392">
    <property type="taxonomic scope" value="Eukaryota"/>
</dbReference>
<dbReference type="Reactome" id="R-CEL-75205">
    <property type="pathway name" value="Dissolution of Fibrin Clot"/>
</dbReference>
<name>G5EFH4_CAEEL</name>
<dbReference type="Reactome" id="R-CEL-375276">
    <property type="pathway name" value="Peptide ligand-binding receptors"/>
</dbReference>
<dbReference type="EMBL" id="AY525082">
    <property type="protein sequence ID" value="AAS13530.1"/>
    <property type="molecule type" value="mRNA"/>
</dbReference>
<dbReference type="GO" id="GO:0005615">
    <property type="term" value="C:extracellular space"/>
    <property type="evidence" value="ECO:0000318"/>
    <property type="project" value="GO_Central"/>
</dbReference>
<dbReference type="Reactome" id="R-CEL-8957275">
    <property type="pathway name" value="Post-translational protein phosphorylation"/>
</dbReference>
<dbReference type="InterPro" id="IPR000215">
    <property type="entry name" value="Serpin_fam"/>
</dbReference>
<dbReference type="SMR" id="G5EFH4"/>
<dbReference type="PaxDb" id="6239-C03G6.19"/>
<dbReference type="PROSITE" id="PS00284">
    <property type="entry name" value="SERPIN"/>
    <property type="match status" value="1"/>
</dbReference>
<dbReference type="InterPro" id="IPR023796">
    <property type="entry name" value="Serpin_dom"/>
</dbReference>
<dbReference type="OrthoDB" id="9518664at2759"/>
<dbReference type="Reactome" id="R-CEL-114608">
    <property type="pathway name" value="Platelet degranulation"/>
</dbReference>
<dbReference type="Reactome" id="R-CEL-416476">
    <property type="pathway name" value="G alpha (q) signalling events"/>
</dbReference>
<dbReference type="Reactome" id="R-CEL-6798695">
    <property type="pathway name" value="Neutrophil degranulation"/>
</dbReference>
<dbReference type="InterPro" id="IPR042178">
    <property type="entry name" value="Serpin_sf_1"/>
</dbReference>
<dbReference type="InterPro" id="IPR036186">
    <property type="entry name" value="Serpin_sf"/>
</dbReference>
<dbReference type="GO" id="GO:0004867">
    <property type="term" value="F:serine-type endopeptidase inhibitor activity"/>
    <property type="evidence" value="ECO:0007669"/>
    <property type="project" value="InterPro"/>
</dbReference>
<dbReference type="SUPFAM" id="SSF56574">
    <property type="entry name" value="Serpins"/>
    <property type="match status" value="1"/>
</dbReference>
<gene>
    <name evidence="4 6" type="primary">srp-6</name>
    <name evidence="6" type="ORF">C03G6.19</name>
    <name evidence="4" type="ORF">CELE_C03G6.19</name>
</gene>
<dbReference type="AGR" id="WB:WBGene00005647"/>
<dbReference type="EMBL" id="BX284605">
    <property type="protein sequence ID" value="CCD62703.1"/>
    <property type="molecule type" value="Genomic_DNA"/>
</dbReference>
<dbReference type="WormBase" id="C03G6.19">
    <property type="protein sequence ID" value="CE27579"/>
    <property type="gene ID" value="WBGene00005647"/>
    <property type="gene designation" value="srp-6"/>
</dbReference>
<dbReference type="IntAct" id="G5EFH4">
    <property type="interactions" value="4"/>
</dbReference>
<dbReference type="Reactome" id="R-CEL-204005">
    <property type="pathway name" value="COPII-mediated vesicle transport"/>
</dbReference>
<dbReference type="CTD" id="179125"/>
<evidence type="ECO:0000313" key="3">
    <source>
        <dbReference type="EMBL" id="AAS13530.1"/>
    </source>
</evidence>
<dbReference type="GeneID" id="179125"/>
<proteinExistence type="evidence at protein level"/>
<dbReference type="Reactome" id="R-CEL-140837">
    <property type="pathway name" value="Intrinsic Pathway of Fibrin Clot Formation"/>
</dbReference>
<accession>G5EFH4</accession>
<evidence type="ECO:0007829" key="7">
    <source>
        <dbReference type="PeptideAtlas" id="G5EFH4"/>
    </source>
</evidence>